<dbReference type="KEGG" id="poz:I0K15_14635"/>
<dbReference type="InterPro" id="IPR006747">
    <property type="entry name" value="DUF599"/>
</dbReference>
<reference evidence="2 3" key="1">
    <citation type="submission" date="2020-11" db="EMBL/GenBank/DDBJ databases">
        <title>Description of Pontivivens ytuae sp. nov. isolated from deep sea sediment of Mariana Trench.</title>
        <authorList>
            <person name="Wang Z."/>
            <person name="Sun Q.-L."/>
            <person name="Xu X.-D."/>
            <person name="Tang Y.-Z."/>
            <person name="Zhang J."/>
        </authorList>
    </citation>
    <scope>NUCLEOTIDE SEQUENCE [LARGE SCALE GENOMIC DNA]</scope>
    <source>
        <strain evidence="2 3">MT2928</strain>
    </source>
</reference>
<proteinExistence type="predicted"/>
<feature type="transmembrane region" description="Helical" evidence="1">
    <location>
        <begin position="6"/>
        <end position="28"/>
    </location>
</feature>
<dbReference type="EMBL" id="CP064942">
    <property type="protein sequence ID" value="QPH56229.1"/>
    <property type="molecule type" value="Genomic_DNA"/>
</dbReference>
<keyword evidence="1" id="KW-0472">Membrane</keyword>
<accession>A0A7S9LVW0</accession>
<keyword evidence="1" id="KW-0812">Transmembrane</keyword>
<dbReference type="Pfam" id="PF04654">
    <property type="entry name" value="DUF599"/>
    <property type="match status" value="1"/>
</dbReference>
<keyword evidence="3" id="KW-1185">Reference proteome</keyword>
<feature type="transmembrane region" description="Helical" evidence="1">
    <location>
        <begin position="77"/>
        <end position="96"/>
    </location>
</feature>
<dbReference type="Proteomes" id="UP000594800">
    <property type="component" value="Chromosome"/>
</dbReference>
<name>A0A7S9LVW0_9RHOB</name>
<evidence type="ECO:0000313" key="3">
    <source>
        <dbReference type="Proteomes" id="UP000594800"/>
    </source>
</evidence>
<feature type="transmembrane region" description="Helical" evidence="1">
    <location>
        <begin position="116"/>
        <end position="137"/>
    </location>
</feature>
<keyword evidence="1" id="KW-1133">Transmembrane helix</keyword>
<evidence type="ECO:0000256" key="1">
    <source>
        <dbReference type="SAM" id="Phobius"/>
    </source>
</evidence>
<gene>
    <name evidence="2" type="ORF">I0K15_14635</name>
</gene>
<protein>
    <submittedName>
        <fullName evidence="2">DUF599 domain-containing protein</fullName>
    </submittedName>
</protein>
<evidence type="ECO:0000313" key="2">
    <source>
        <dbReference type="EMBL" id="QPH56229.1"/>
    </source>
</evidence>
<feature type="transmembrane region" description="Helical" evidence="1">
    <location>
        <begin position="185"/>
        <end position="208"/>
    </location>
</feature>
<organism evidence="2 3">
    <name type="scientific">Pontivivens ytuae</name>
    <dbReference type="NCBI Taxonomy" id="2789856"/>
    <lineage>
        <taxon>Bacteria</taxon>
        <taxon>Pseudomonadati</taxon>
        <taxon>Pseudomonadota</taxon>
        <taxon>Alphaproteobacteria</taxon>
        <taxon>Rhodobacterales</taxon>
        <taxon>Paracoccaceae</taxon>
        <taxon>Pontivivens</taxon>
    </lineage>
</organism>
<dbReference type="AlphaFoldDB" id="A0A7S9LVW0"/>
<sequence length="229" mass="25505">MMLTDLLAALGWIDGVALALFVGLWFATTWRIEKDETKRPSVHVLMKRFRYRWMNEMAAREVRIFDSAILNGIRQSTAFFGSTTLLAIGGIAAVIGQPELLLGAGRGILPEMPVQVVQLKLLLVLATMAFAFLRFVWSNRLFSYCAIVMAAMPNDGTTEEAKRTAIRAARLNSFAARSFNRGLRAIYYALAALAWLLGPVAFIVALALTNWEVIRREFFSASRKALLAD</sequence>